<dbReference type="KEGG" id="nml:Namu_4243"/>
<keyword evidence="1" id="KW-0805">Transcription regulation</keyword>
<dbReference type="InterPro" id="IPR036390">
    <property type="entry name" value="WH_DNA-bd_sf"/>
</dbReference>
<gene>
    <name evidence="5" type="ordered locus">Namu_4243</name>
</gene>
<dbReference type="Pfam" id="PF01638">
    <property type="entry name" value="HxlR"/>
    <property type="match status" value="1"/>
</dbReference>
<organism evidence="5 6">
    <name type="scientific">Nakamurella multipartita (strain ATCC 700099 / DSM 44233 / CIP 104796 / JCM 9543 / NBRC 105858 / Y-104)</name>
    <name type="common">Microsphaera multipartita</name>
    <dbReference type="NCBI Taxonomy" id="479431"/>
    <lineage>
        <taxon>Bacteria</taxon>
        <taxon>Bacillati</taxon>
        <taxon>Actinomycetota</taxon>
        <taxon>Actinomycetes</taxon>
        <taxon>Nakamurellales</taxon>
        <taxon>Nakamurellaceae</taxon>
        <taxon>Nakamurella</taxon>
    </lineage>
</organism>
<dbReference type="RefSeq" id="WP_015749357.1">
    <property type="nucleotide sequence ID" value="NC_013235.1"/>
</dbReference>
<dbReference type="InParanoid" id="C8XJH1"/>
<evidence type="ECO:0000259" key="4">
    <source>
        <dbReference type="PROSITE" id="PS51118"/>
    </source>
</evidence>
<evidence type="ECO:0000256" key="3">
    <source>
        <dbReference type="ARBA" id="ARBA00023163"/>
    </source>
</evidence>
<reference evidence="6" key="1">
    <citation type="submission" date="2009-09" db="EMBL/GenBank/DDBJ databases">
        <title>The complete genome of Nakamurella multipartita DSM 44233.</title>
        <authorList>
            <consortium name="US DOE Joint Genome Institute (JGI-PGF)"/>
            <person name="Lucas S."/>
            <person name="Copeland A."/>
            <person name="Lapidus A."/>
            <person name="Glavina del Rio T."/>
            <person name="Dalin E."/>
            <person name="Tice H."/>
            <person name="Bruce D."/>
            <person name="Goodwin L."/>
            <person name="Pitluck S."/>
            <person name="Kyrpides N."/>
            <person name="Mavromatis K."/>
            <person name="Ivanova N."/>
            <person name="Ovchinnikova G."/>
            <person name="Sims D."/>
            <person name="Meincke L."/>
            <person name="Brettin T."/>
            <person name="Detter J.C."/>
            <person name="Han C."/>
            <person name="Larimer F."/>
            <person name="Land M."/>
            <person name="Hauser L."/>
            <person name="Markowitz V."/>
            <person name="Cheng J.-F."/>
            <person name="Hugenholtz P."/>
            <person name="Woyke T."/>
            <person name="Wu D."/>
            <person name="Klenk H.-P."/>
            <person name="Eisen J.A."/>
        </authorList>
    </citation>
    <scope>NUCLEOTIDE SEQUENCE [LARGE SCALE GENOMIC DNA]</scope>
    <source>
        <strain evidence="6">ATCC 700099 / DSM 44233 / CIP 104796 / JCM 9543 / NBRC 105858 / Y-104</strain>
    </source>
</reference>
<dbReference type="PANTHER" id="PTHR33204:SF37">
    <property type="entry name" value="HTH-TYPE TRANSCRIPTIONAL REGULATOR YODB"/>
    <property type="match status" value="1"/>
</dbReference>
<dbReference type="OrthoDB" id="370168at2"/>
<dbReference type="InterPro" id="IPR036388">
    <property type="entry name" value="WH-like_DNA-bd_sf"/>
</dbReference>
<dbReference type="AlphaFoldDB" id="C8XJH1"/>
<keyword evidence="3" id="KW-0804">Transcription</keyword>
<name>C8XJH1_NAKMY</name>
<protein>
    <submittedName>
        <fullName evidence="5">Transcriptional regulator, HxlR family</fullName>
    </submittedName>
</protein>
<evidence type="ECO:0000256" key="2">
    <source>
        <dbReference type="ARBA" id="ARBA00023125"/>
    </source>
</evidence>
<sequence length="122" mass="13442">MDPTTDASFDVFAVDCPSRVILQRIGDRWSMFVIAALSARPLRFTQLKNHIGGITPKVLTETLRALETDGLVARRAFAEMPPRVEYRLTPLGLSLLEPINAVRAWAERNVAQVLAARARAGG</sequence>
<keyword evidence="6" id="KW-1185">Reference proteome</keyword>
<dbReference type="Gene3D" id="1.10.10.10">
    <property type="entry name" value="Winged helix-like DNA-binding domain superfamily/Winged helix DNA-binding domain"/>
    <property type="match status" value="1"/>
</dbReference>
<dbReference type="STRING" id="479431.Namu_4243"/>
<dbReference type="eggNOG" id="COG1733">
    <property type="taxonomic scope" value="Bacteria"/>
</dbReference>
<dbReference type="SUPFAM" id="SSF46785">
    <property type="entry name" value="Winged helix' DNA-binding domain"/>
    <property type="match status" value="1"/>
</dbReference>
<proteinExistence type="predicted"/>
<keyword evidence="2" id="KW-0238">DNA-binding</keyword>
<dbReference type="PROSITE" id="PS51118">
    <property type="entry name" value="HTH_HXLR"/>
    <property type="match status" value="1"/>
</dbReference>
<dbReference type="InterPro" id="IPR002577">
    <property type="entry name" value="HTH_HxlR"/>
</dbReference>
<evidence type="ECO:0000256" key="1">
    <source>
        <dbReference type="ARBA" id="ARBA00023015"/>
    </source>
</evidence>
<dbReference type="HOGENOM" id="CLU_111585_2_3_11"/>
<evidence type="ECO:0000313" key="5">
    <source>
        <dbReference type="EMBL" id="ACV80532.1"/>
    </source>
</evidence>
<dbReference type="Proteomes" id="UP000002218">
    <property type="component" value="Chromosome"/>
</dbReference>
<dbReference type="PANTHER" id="PTHR33204">
    <property type="entry name" value="TRANSCRIPTIONAL REGULATOR, MARR FAMILY"/>
    <property type="match status" value="1"/>
</dbReference>
<feature type="domain" description="HTH hxlR-type" evidence="4">
    <location>
        <begin position="16"/>
        <end position="114"/>
    </location>
</feature>
<dbReference type="EMBL" id="CP001737">
    <property type="protein sequence ID" value="ACV80532.1"/>
    <property type="molecule type" value="Genomic_DNA"/>
</dbReference>
<dbReference type="GO" id="GO:0003677">
    <property type="term" value="F:DNA binding"/>
    <property type="evidence" value="ECO:0007669"/>
    <property type="project" value="UniProtKB-KW"/>
</dbReference>
<evidence type="ECO:0000313" key="6">
    <source>
        <dbReference type="Proteomes" id="UP000002218"/>
    </source>
</evidence>
<reference evidence="5 6" key="2">
    <citation type="journal article" date="2010" name="Stand. Genomic Sci.">
        <title>Complete genome sequence of Nakamurella multipartita type strain (Y-104).</title>
        <authorList>
            <person name="Tice H."/>
            <person name="Mayilraj S."/>
            <person name="Sims D."/>
            <person name="Lapidus A."/>
            <person name="Nolan M."/>
            <person name="Lucas S."/>
            <person name="Glavina Del Rio T."/>
            <person name="Copeland A."/>
            <person name="Cheng J.F."/>
            <person name="Meincke L."/>
            <person name="Bruce D."/>
            <person name="Goodwin L."/>
            <person name="Pitluck S."/>
            <person name="Ivanova N."/>
            <person name="Mavromatis K."/>
            <person name="Ovchinnikova G."/>
            <person name="Pati A."/>
            <person name="Chen A."/>
            <person name="Palaniappan K."/>
            <person name="Land M."/>
            <person name="Hauser L."/>
            <person name="Chang Y.J."/>
            <person name="Jeffries C.D."/>
            <person name="Detter J.C."/>
            <person name="Brettin T."/>
            <person name="Rohde M."/>
            <person name="Goker M."/>
            <person name="Bristow J."/>
            <person name="Eisen J.A."/>
            <person name="Markowitz V."/>
            <person name="Hugenholtz P."/>
            <person name="Kyrpides N.C."/>
            <person name="Klenk H.P."/>
            <person name="Chen F."/>
        </authorList>
    </citation>
    <scope>NUCLEOTIDE SEQUENCE [LARGE SCALE GENOMIC DNA]</scope>
    <source>
        <strain evidence="6">ATCC 700099 / DSM 44233 / CIP 104796 / JCM 9543 / NBRC 105858 / Y-104</strain>
    </source>
</reference>
<accession>C8XJH1</accession>